<dbReference type="RefSeq" id="WP_068826354.1">
    <property type="nucleotide sequence ID" value="NZ_CP014224.1"/>
</dbReference>
<keyword evidence="3" id="KW-1185">Reference proteome</keyword>
<dbReference type="GO" id="GO:0003677">
    <property type="term" value="F:DNA binding"/>
    <property type="evidence" value="ECO:0007669"/>
    <property type="project" value="InterPro"/>
</dbReference>
<name>A0A1B1Y6H2_9FLAO</name>
<dbReference type="Proteomes" id="UP000092967">
    <property type="component" value="Chromosome"/>
</dbReference>
<dbReference type="InterPro" id="IPR000792">
    <property type="entry name" value="Tscrpt_reg_LuxR_C"/>
</dbReference>
<dbReference type="Pfam" id="PF00196">
    <property type="entry name" value="GerE"/>
    <property type="match status" value="1"/>
</dbReference>
<dbReference type="OrthoDB" id="1199646at2"/>
<gene>
    <name evidence="2" type="ORF">AXE80_08610</name>
</gene>
<organism evidence="2 3">
    <name type="scientific">Wenyingzhuangia fucanilytica</name>
    <dbReference type="NCBI Taxonomy" id="1790137"/>
    <lineage>
        <taxon>Bacteria</taxon>
        <taxon>Pseudomonadati</taxon>
        <taxon>Bacteroidota</taxon>
        <taxon>Flavobacteriia</taxon>
        <taxon>Flavobacteriales</taxon>
        <taxon>Flavobacteriaceae</taxon>
        <taxon>Wenyingzhuangia</taxon>
    </lineage>
</organism>
<dbReference type="SUPFAM" id="SSF55785">
    <property type="entry name" value="PYP-like sensor domain (PAS domain)"/>
    <property type="match status" value="1"/>
</dbReference>
<dbReference type="GO" id="GO:0006355">
    <property type="term" value="P:regulation of DNA-templated transcription"/>
    <property type="evidence" value="ECO:0007669"/>
    <property type="project" value="InterPro"/>
</dbReference>
<dbReference type="Gene3D" id="1.10.10.10">
    <property type="entry name" value="Winged helix-like DNA-binding domain superfamily/Winged helix DNA-binding domain"/>
    <property type="match status" value="1"/>
</dbReference>
<reference evidence="2 3" key="1">
    <citation type="submission" date="2016-02" db="EMBL/GenBank/DDBJ databases">
        <authorList>
            <person name="Wen L."/>
            <person name="He K."/>
            <person name="Yang H."/>
        </authorList>
    </citation>
    <scope>NUCLEOTIDE SEQUENCE [LARGE SCALE GENOMIC DNA]</scope>
    <source>
        <strain evidence="2 3">CZ1127</strain>
    </source>
</reference>
<dbReference type="InterPro" id="IPR016032">
    <property type="entry name" value="Sig_transdc_resp-reg_C-effctor"/>
</dbReference>
<evidence type="ECO:0000313" key="2">
    <source>
        <dbReference type="EMBL" id="ANW96334.1"/>
    </source>
</evidence>
<protein>
    <submittedName>
        <fullName evidence="2">Helix-turn-helix transcriptional regulator</fullName>
    </submittedName>
</protein>
<dbReference type="Gene3D" id="3.30.450.20">
    <property type="entry name" value="PAS domain"/>
    <property type="match status" value="1"/>
</dbReference>
<proteinExistence type="predicted"/>
<dbReference type="InterPro" id="IPR001610">
    <property type="entry name" value="PAC"/>
</dbReference>
<dbReference type="SUPFAM" id="SSF46894">
    <property type="entry name" value="C-terminal effector domain of the bipartite response regulators"/>
    <property type="match status" value="1"/>
</dbReference>
<dbReference type="SMART" id="SM00086">
    <property type="entry name" value="PAC"/>
    <property type="match status" value="1"/>
</dbReference>
<dbReference type="InterPro" id="IPR036388">
    <property type="entry name" value="WH-like_DNA-bd_sf"/>
</dbReference>
<dbReference type="SMART" id="SM00421">
    <property type="entry name" value="HTH_LUXR"/>
    <property type="match status" value="1"/>
</dbReference>
<accession>A0A1B1Y6H2</accession>
<dbReference type="STRING" id="1790137.AXE80_08610"/>
<dbReference type="PROSITE" id="PS50043">
    <property type="entry name" value="HTH_LUXR_2"/>
    <property type="match status" value="1"/>
</dbReference>
<dbReference type="AlphaFoldDB" id="A0A1B1Y6H2"/>
<dbReference type="EMBL" id="CP014224">
    <property type="protein sequence ID" value="ANW96334.1"/>
    <property type="molecule type" value="Genomic_DNA"/>
</dbReference>
<dbReference type="InterPro" id="IPR035965">
    <property type="entry name" value="PAS-like_dom_sf"/>
</dbReference>
<feature type="domain" description="HTH luxR-type" evidence="1">
    <location>
        <begin position="175"/>
        <end position="240"/>
    </location>
</feature>
<evidence type="ECO:0000313" key="3">
    <source>
        <dbReference type="Proteomes" id="UP000092967"/>
    </source>
</evidence>
<sequence>MKKKLGDYSKDLITDVPLDDSHKMYEYYRSTLPNFKDQAVYVYSFKENRMVFAAGWEDVLGYKDDEINMMTIVSITTPRFLKFSSELNDKAMMFIENVHEDLEEYSFTLELEKYHKNGDVVPLFSRVAVHKAANGKVEEIIGISQVIKTLKLGDVMQYAAYGPKSKDFEGALNKELFQHHAISRKEKEALALAAKGFAFKEIAEELNVSQSAIEKRIIPMYKRFKVRSLPHLISFAYENNIL</sequence>
<evidence type="ECO:0000259" key="1">
    <source>
        <dbReference type="PROSITE" id="PS50043"/>
    </source>
</evidence>
<dbReference type="KEGG" id="wfu:AXE80_08610"/>